<accession>A0A0M3I0U3</accession>
<proteinExistence type="predicted"/>
<evidence type="ECO:0000256" key="2">
    <source>
        <dbReference type="SAM" id="Phobius"/>
    </source>
</evidence>
<sequence length="78" mass="8771">MKRDESSCSSEQKSRRNRQLNGAVTIDDPLLNPLERRKEVREYERGGQECFDCCCSLIAPLVIVIAMATVIIVLAFLA</sequence>
<keyword evidence="2" id="KW-0812">Transmembrane</keyword>
<organism evidence="3 4">
    <name type="scientific">Ascaris lumbricoides</name>
    <name type="common">Giant roundworm</name>
    <dbReference type="NCBI Taxonomy" id="6252"/>
    <lineage>
        <taxon>Eukaryota</taxon>
        <taxon>Metazoa</taxon>
        <taxon>Ecdysozoa</taxon>
        <taxon>Nematoda</taxon>
        <taxon>Chromadorea</taxon>
        <taxon>Rhabditida</taxon>
        <taxon>Spirurina</taxon>
        <taxon>Ascaridomorpha</taxon>
        <taxon>Ascaridoidea</taxon>
        <taxon>Ascarididae</taxon>
        <taxon>Ascaris</taxon>
    </lineage>
</organism>
<dbReference type="WBParaSite" id="ALUE_0000980201-mRNA-1">
    <property type="protein sequence ID" value="ALUE_0000980201-mRNA-1"/>
    <property type="gene ID" value="ALUE_0000980201"/>
</dbReference>
<evidence type="ECO:0000313" key="4">
    <source>
        <dbReference type="WBParaSite" id="ALUE_0000980201-mRNA-1"/>
    </source>
</evidence>
<feature type="transmembrane region" description="Helical" evidence="2">
    <location>
        <begin position="57"/>
        <end position="77"/>
    </location>
</feature>
<reference evidence="4" key="1">
    <citation type="submission" date="2017-02" db="UniProtKB">
        <authorList>
            <consortium name="WormBaseParasite"/>
        </authorList>
    </citation>
    <scope>IDENTIFICATION</scope>
</reference>
<keyword evidence="2" id="KW-0472">Membrane</keyword>
<evidence type="ECO:0000256" key="1">
    <source>
        <dbReference type="SAM" id="MobiDB-lite"/>
    </source>
</evidence>
<protein>
    <submittedName>
        <fullName evidence="4">Transmembrane protein</fullName>
    </submittedName>
</protein>
<evidence type="ECO:0000313" key="3">
    <source>
        <dbReference type="Proteomes" id="UP000036681"/>
    </source>
</evidence>
<feature type="region of interest" description="Disordered" evidence="1">
    <location>
        <begin position="1"/>
        <end position="22"/>
    </location>
</feature>
<keyword evidence="2" id="KW-1133">Transmembrane helix</keyword>
<name>A0A0M3I0U3_ASCLU</name>
<dbReference type="Proteomes" id="UP000036681">
    <property type="component" value="Unplaced"/>
</dbReference>
<dbReference type="AlphaFoldDB" id="A0A0M3I0U3"/>
<keyword evidence="3" id="KW-1185">Reference proteome</keyword>